<gene>
    <name evidence="11" type="ORF">ARC20_12500</name>
</gene>
<dbReference type="GO" id="GO:0048472">
    <property type="term" value="F:threonine-phosphate decarboxylase activity"/>
    <property type="evidence" value="ECO:0007669"/>
    <property type="project" value="UniProtKB-EC"/>
</dbReference>
<evidence type="ECO:0000259" key="10">
    <source>
        <dbReference type="Pfam" id="PF00155"/>
    </source>
</evidence>
<accession>A0A0R0A6F8</accession>
<dbReference type="Gene3D" id="3.90.1150.10">
    <property type="entry name" value="Aspartate Aminotransferase, domain 1"/>
    <property type="match status" value="1"/>
</dbReference>
<evidence type="ECO:0000256" key="8">
    <source>
        <dbReference type="ARBA" id="ARBA00029996"/>
    </source>
</evidence>
<feature type="domain" description="Aminotransferase class I/classII large" evidence="10">
    <location>
        <begin position="56"/>
        <end position="308"/>
    </location>
</feature>
<dbReference type="Proteomes" id="UP000051802">
    <property type="component" value="Unassembled WGS sequence"/>
</dbReference>
<evidence type="ECO:0000256" key="5">
    <source>
        <dbReference type="ARBA" id="ARBA00022573"/>
    </source>
</evidence>
<keyword evidence="5" id="KW-0169">Cobalamin biosynthesis</keyword>
<evidence type="ECO:0000256" key="7">
    <source>
        <dbReference type="ARBA" id="ARBA00023239"/>
    </source>
</evidence>
<evidence type="ECO:0000256" key="4">
    <source>
        <dbReference type="ARBA" id="ARBA00012285"/>
    </source>
</evidence>
<evidence type="ECO:0000256" key="9">
    <source>
        <dbReference type="ARBA" id="ARBA00048531"/>
    </source>
</evidence>
<evidence type="ECO:0000256" key="1">
    <source>
        <dbReference type="ARBA" id="ARBA00001933"/>
    </source>
</evidence>
<reference evidence="11 12" key="1">
    <citation type="submission" date="2015-10" db="EMBL/GenBank/DDBJ databases">
        <title>Genome sequencing and analysis of members of genus Stenotrophomonas.</title>
        <authorList>
            <person name="Patil P.P."/>
            <person name="Midha S."/>
            <person name="Patil P.B."/>
        </authorList>
    </citation>
    <scope>NUCLEOTIDE SEQUENCE [LARGE SCALE GENOMIC DNA]</scope>
    <source>
        <strain evidence="11 12">JCM 16536</strain>
    </source>
</reference>
<dbReference type="GO" id="GO:0030170">
    <property type="term" value="F:pyridoxal phosphate binding"/>
    <property type="evidence" value="ECO:0007669"/>
    <property type="project" value="InterPro"/>
</dbReference>
<dbReference type="PANTHER" id="PTHR42885:SF1">
    <property type="entry name" value="THREONINE-PHOSPHATE DECARBOXYLASE"/>
    <property type="match status" value="1"/>
</dbReference>
<evidence type="ECO:0000313" key="12">
    <source>
        <dbReference type="Proteomes" id="UP000051802"/>
    </source>
</evidence>
<organism evidence="11 12">
    <name type="scientific">Stenotrophomonas panacihumi</name>
    <dbReference type="NCBI Taxonomy" id="676599"/>
    <lineage>
        <taxon>Bacteria</taxon>
        <taxon>Pseudomonadati</taxon>
        <taxon>Pseudomonadota</taxon>
        <taxon>Gammaproteobacteria</taxon>
        <taxon>Lysobacterales</taxon>
        <taxon>Lysobacteraceae</taxon>
        <taxon>Stenotrophomonas</taxon>
    </lineage>
</organism>
<comment type="cofactor">
    <cofactor evidence="1">
        <name>pyridoxal 5'-phosphate</name>
        <dbReference type="ChEBI" id="CHEBI:597326"/>
    </cofactor>
</comment>
<dbReference type="Pfam" id="PF00155">
    <property type="entry name" value="Aminotran_1_2"/>
    <property type="match status" value="1"/>
</dbReference>
<dbReference type="PROSITE" id="PS00105">
    <property type="entry name" value="AA_TRANSFER_CLASS_1"/>
    <property type="match status" value="1"/>
</dbReference>
<dbReference type="EMBL" id="LLXU01000094">
    <property type="protein sequence ID" value="KRG40747.1"/>
    <property type="molecule type" value="Genomic_DNA"/>
</dbReference>
<dbReference type="OrthoDB" id="9799304at2"/>
<dbReference type="InterPro" id="IPR015424">
    <property type="entry name" value="PyrdxlP-dep_Trfase"/>
</dbReference>
<dbReference type="Gene3D" id="3.40.640.10">
    <property type="entry name" value="Type I PLP-dependent aspartate aminotransferase-like (Major domain)"/>
    <property type="match status" value="1"/>
</dbReference>
<dbReference type="InterPro" id="IPR004838">
    <property type="entry name" value="NHTrfase_class1_PyrdxlP-BS"/>
</dbReference>
<dbReference type="UniPathway" id="UPA00148"/>
<dbReference type="EC" id="4.1.1.81" evidence="4"/>
<dbReference type="STRING" id="676599.ARC20_12500"/>
<comment type="caution">
    <text evidence="11">The sequence shown here is derived from an EMBL/GenBank/DDBJ whole genome shotgun (WGS) entry which is preliminary data.</text>
</comment>
<dbReference type="InterPro" id="IPR004839">
    <property type="entry name" value="Aminotransferase_I/II_large"/>
</dbReference>
<dbReference type="SUPFAM" id="SSF53383">
    <property type="entry name" value="PLP-dependent transferases"/>
    <property type="match status" value="1"/>
</dbReference>
<evidence type="ECO:0000256" key="6">
    <source>
        <dbReference type="ARBA" id="ARBA00022898"/>
    </source>
</evidence>
<dbReference type="InterPro" id="IPR015422">
    <property type="entry name" value="PyrdxlP-dep_Trfase_small"/>
</dbReference>
<sequence length="327" mass="35071">MLEHGGRLLRAAQRTGIPVAQWLDLSTGVSPWPWPVPAVPASAWHRLPEEEDGLMEAAIAYYGARALLPVAGSQAAIQALPLLRARSRVGVIAPGYNEHAHAWRRAGHEVVTAPAQALLADTDAFDVLVLIHPNNPGGDHFAADVLRRAHAMLTARGGWLVVDEAFIDATPERSLCPEAGGEGLVVLRSVGKFFGMAGARAGFVCAWPALLDALRERLGPWTLTGPTRWAVAGALSDHAWQQAARPCLHAASQRLAALLRAHGLPPDGGSAFFQWCRHPRAAELHEALQQRAVLTRLFDAPSSLRFGLPPDDAAFDRLDNALRGLAA</sequence>
<dbReference type="PANTHER" id="PTHR42885">
    <property type="entry name" value="HISTIDINOL-PHOSPHATE AMINOTRANSFERASE-RELATED"/>
    <property type="match status" value="1"/>
</dbReference>
<proteinExistence type="predicted"/>
<evidence type="ECO:0000256" key="2">
    <source>
        <dbReference type="ARBA" id="ARBA00003444"/>
    </source>
</evidence>
<evidence type="ECO:0000256" key="3">
    <source>
        <dbReference type="ARBA" id="ARBA00004953"/>
    </source>
</evidence>
<keyword evidence="12" id="KW-1185">Reference proteome</keyword>
<comment type="pathway">
    <text evidence="3">Cofactor biosynthesis; adenosylcobalamin biosynthesis.</text>
</comment>
<dbReference type="RefSeq" id="WP_057647526.1">
    <property type="nucleotide sequence ID" value="NZ_LLXU01000094.1"/>
</dbReference>
<dbReference type="InterPro" id="IPR005860">
    <property type="entry name" value="CobD"/>
</dbReference>
<dbReference type="GO" id="GO:0009236">
    <property type="term" value="P:cobalamin biosynthetic process"/>
    <property type="evidence" value="ECO:0007669"/>
    <property type="project" value="UniProtKB-UniPathway"/>
</dbReference>
<evidence type="ECO:0000313" key="11">
    <source>
        <dbReference type="EMBL" id="KRG40747.1"/>
    </source>
</evidence>
<dbReference type="AlphaFoldDB" id="A0A0R0A6F8"/>
<comment type="function">
    <text evidence="2">Decarboxylates L-threonine-O-3-phosphate to yield (R)-1-amino-2-propanol O-2-phosphate, the precursor for the linkage between the nucleotide loop and the corrin ring in cobalamin.</text>
</comment>
<keyword evidence="6" id="KW-0663">Pyridoxal phosphate</keyword>
<keyword evidence="7 11" id="KW-0456">Lyase</keyword>
<comment type="catalytic activity">
    <reaction evidence="9">
        <text>O-phospho-L-threonine + H(+) = (R)-1-aminopropan-2-yl phosphate + CO2</text>
        <dbReference type="Rhea" id="RHEA:11492"/>
        <dbReference type="ChEBI" id="CHEBI:15378"/>
        <dbReference type="ChEBI" id="CHEBI:16526"/>
        <dbReference type="ChEBI" id="CHEBI:58563"/>
        <dbReference type="ChEBI" id="CHEBI:58675"/>
        <dbReference type="EC" id="4.1.1.81"/>
    </reaction>
</comment>
<name>A0A0R0A6F8_9GAMM</name>
<dbReference type="CDD" id="cd00609">
    <property type="entry name" value="AAT_like"/>
    <property type="match status" value="1"/>
</dbReference>
<dbReference type="NCBIfam" id="TIGR01140">
    <property type="entry name" value="L_thr_O3P_dcar"/>
    <property type="match status" value="1"/>
</dbReference>
<protein>
    <recommendedName>
        <fullName evidence="4">threonine-phosphate decarboxylase</fullName>
        <ecNumber evidence="4">4.1.1.81</ecNumber>
    </recommendedName>
    <alternativeName>
        <fullName evidence="8">L-threonine-O-3-phosphate decarboxylase</fullName>
    </alternativeName>
</protein>
<dbReference type="InterPro" id="IPR015421">
    <property type="entry name" value="PyrdxlP-dep_Trfase_major"/>
</dbReference>